<organism evidence="2">
    <name type="scientific">hydrothermal vent metagenome</name>
    <dbReference type="NCBI Taxonomy" id="652676"/>
    <lineage>
        <taxon>unclassified sequences</taxon>
        <taxon>metagenomes</taxon>
        <taxon>ecological metagenomes</taxon>
    </lineage>
</organism>
<proteinExistence type="predicted"/>
<protein>
    <submittedName>
        <fullName evidence="2">Uncharacterized protein</fullName>
    </submittedName>
</protein>
<name>A0A1W1CQB1_9ZZZZ</name>
<dbReference type="EMBL" id="FPHI01000033">
    <property type="protein sequence ID" value="SFV67841.1"/>
    <property type="molecule type" value="Genomic_DNA"/>
</dbReference>
<accession>A0A1W1CQB1</accession>
<evidence type="ECO:0000256" key="1">
    <source>
        <dbReference type="SAM" id="MobiDB-lite"/>
    </source>
</evidence>
<feature type="compositionally biased region" description="Low complexity" evidence="1">
    <location>
        <begin position="9"/>
        <end position="19"/>
    </location>
</feature>
<evidence type="ECO:0000313" key="2">
    <source>
        <dbReference type="EMBL" id="SFV67841.1"/>
    </source>
</evidence>
<dbReference type="AlphaFoldDB" id="A0A1W1CQB1"/>
<feature type="region of interest" description="Disordered" evidence="1">
    <location>
        <begin position="1"/>
        <end position="70"/>
    </location>
</feature>
<sequence length="70" mass="8398">MKNDDHTQTENQETPTTQTPPSPKKDKEWIAWRKAKRDGRLTEHRKMLKSSAYRKMKKSEANQQDRERSK</sequence>
<reference evidence="2" key="1">
    <citation type="submission" date="2016-10" db="EMBL/GenBank/DDBJ databases">
        <authorList>
            <person name="de Groot N.N."/>
        </authorList>
    </citation>
    <scope>NUCLEOTIDE SEQUENCE</scope>
</reference>
<feature type="compositionally biased region" description="Basic and acidic residues" evidence="1">
    <location>
        <begin position="58"/>
        <end position="70"/>
    </location>
</feature>
<feature type="compositionally biased region" description="Basic residues" evidence="1">
    <location>
        <begin position="46"/>
        <end position="57"/>
    </location>
</feature>
<gene>
    <name evidence="2" type="ORF">MNB_SV-3-1337</name>
</gene>